<comment type="caution">
    <text evidence="1">The sequence shown here is derived from an EMBL/GenBank/DDBJ whole genome shotgun (WGS) entry which is preliminary data.</text>
</comment>
<dbReference type="Proteomes" id="UP000029554">
    <property type="component" value="Unassembled WGS sequence"/>
</dbReference>
<dbReference type="STRING" id="1453498.LG45_13660"/>
<dbReference type="OrthoDB" id="1336156at2"/>
<protein>
    <submittedName>
        <fullName evidence="1">Uncharacterized protein</fullName>
    </submittedName>
</protein>
<evidence type="ECO:0000313" key="1">
    <source>
        <dbReference type="EMBL" id="KGD67265.1"/>
    </source>
</evidence>
<organism evidence="1 2">
    <name type="scientific">Flavobacterium aquatile LMG 4008 = ATCC 11947</name>
    <dbReference type="NCBI Taxonomy" id="1453498"/>
    <lineage>
        <taxon>Bacteria</taxon>
        <taxon>Pseudomonadati</taxon>
        <taxon>Bacteroidota</taxon>
        <taxon>Flavobacteriia</taxon>
        <taxon>Flavobacteriales</taxon>
        <taxon>Flavobacteriaceae</taxon>
        <taxon>Flavobacterium</taxon>
    </lineage>
</organism>
<reference evidence="1 2" key="1">
    <citation type="submission" date="2014-09" db="EMBL/GenBank/DDBJ databases">
        <title>Whole Genome Shotgun of Flavobacterium aquatile LMG 4008.</title>
        <authorList>
            <person name="Gale A.N."/>
            <person name="Pipes S.E."/>
            <person name="Newman J.D."/>
        </authorList>
    </citation>
    <scope>NUCLEOTIDE SEQUENCE [LARGE SCALE GENOMIC DNA]</scope>
    <source>
        <strain evidence="1 2">LMG 4008</strain>
    </source>
</reference>
<evidence type="ECO:0000313" key="2">
    <source>
        <dbReference type="Proteomes" id="UP000029554"/>
    </source>
</evidence>
<name>A0A095UXG8_9FLAO</name>
<dbReference type="eggNOG" id="ENOG5030YRW">
    <property type="taxonomic scope" value="Bacteria"/>
</dbReference>
<accession>A0A095UXG8</accession>
<proteinExistence type="predicted"/>
<dbReference type="EMBL" id="JRHH01000005">
    <property type="protein sequence ID" value="KGD67265.1"/>
    <property type="molecule type" value="Genomic_DNA"/>
</dbReference>
<dbReference type="AlphaFoldDB" id="A0A095UXG8"/>
<keyword evidence="2" id="KW-1185">Reference proteome</keyword>
<sequence>MKLKLLFLLISFWSFSQNRPIEIKIDSITSKDSKEFRDREFTIVYHIKNLSNKEVSFFLNSKKFIPSVASSMQYVPTYRLYQNETPIDVAQVFTTNRTVFTSKDFNQQSIDEYLKNRRDSIKLEYEKINSDPEYAWQKNNKAIMNSILVLKPNETKQFVQKINWDKKRYLKSHDLEYYFDENHKYFLELELSLLKSEFQGRLTKEELEAIMKNENFIKGNYKSNKVEMNFRE</sequence>
<gene>
    <name evidence="1" type="ORF">LG45_13660</name>
</gene>
<dbReference type="RefSeq" id="WP_035127963.1">
    <property type="nucleotide sequence ID" value="NZ_JRHH01000005.1"/>
</dbReference>